<comment type="caution">
    <text evidence="2">The sequence shown here is derived from an EMBL/GenBank/DDBJ whole genome shotgun (WGS) entry which is preliminary data.</text>
</comment>
<dbReference type="InterPro" id="IPR052895">
    <property type="entry name" value="HetReg/Transcr_Mod"/>
</dbReference>
<dbReference type="Proteomes" id="UP000037904">
    <property type="component" value="Unassembled WGS sequence"/>
</dbReference>
<dbReference type="EMBL" id="JXCE01000864">
    <property type="protein sequence ID" value="KPA35849.1"/>
    <property type="molecule type" value="Genomic_DNA"/>
</dbReference>
<dbReference type="OrthoDB" id="2288928at2759"/>
<dbReference type="InterPro" id="IPR010730">
    <property type="entry name" value="HET"/>
</dbReference>
<evidence type="ECO:0000313" key="3">
    <source>
        <dbReference type="Proteomes" id="UP000037904"/>
    </source>
</evidence>
<dbReference type="PANTHER" id="PTHR24148:SF64">
    <property type="entry name" value="HETEROKARYON INCOMPATIBILITY DOMAIN-CONTAINING PROTEIN"/>
    <property type="match status" value="1"/>
</dbReference>
<dbReference type="PANTHER" id="PTHR24148">
    <property type="entry name" value="ANKYRIN REPEAT DOMAIN-CONTAINING PROTEIN 39 HOMOLOG-RELATED"/>
    <property type="match status" value="1"/>
</dbReference>
<keyword evidence="3" id="KW-1185">Reference proteome</keyword>
<sequence length="633" mass="71907">MSQLESIYHAQLSTNQIRLLRVNTDTSNPNAGFLKIVSLDDAPPFYAISHCWGTQAHNTVVRVNGQSLNLTSDLAAGLKVLQELAINDSEFDPPLKYIWIDSICVNQQSISDRSTQVALMRQIYSTSVTTLVWLGPERPWVTPAWRLLDQIYYVFESEYPEARHENDMPFGTYSESLHKLTGLPMWDDESWEHLRRMMYLDWFARIWVIQEVVLSPKDPVLICGSHLYPWHNFQWASSWLRRRGYLRLSQIPEKLLNVSNMGNIRHCRANWPLNALLSFTMTKFHATDQRDKIFGVLGIAAECQDPSRMPSALRPDYSADLTETYLKVARFLLENGSSLAILTRAHGTDGCSMRKHRVHNLPELPSWTPNWSDFRVFNKGIRTCLARVHFSDPETPPSLGFANSFTSSSGLELKLHNSEDLSILRVSVVRLATVTHCYYFGKNETSKEDFKYVIDQNLLAAWNMCLSVLSVTDLASWATSFIKATTAERYDLIDSSYEQTIRDGMAYLVRKMEVGEIGMPLTYGEGIREENIEILRQLSADGDAKAYAALAYTYCFSRCFMITSTGNIEIGPSDIQAGDSATVILGSNVPYVLRSNGALWSFIGESYIEGYMNGEVVKMMNECTIQEEVLEIR</sequence>
<proteinExistence type="predicted"/>
<evidence type="ECO:0000313" key="2">
    <source>
        <dbReference type="EMBL" id="KPA35849.1"/>
    </source>
</evidence>
<accession>A0A0M9EM43</accession>
<feature type="domain" description="Heterokaryon incompatibility" evidence="1">
    <location>
        <begin position="46"/>
        <end position="211"/>
    </location>
</feature>
<name>A0A0M9EM43_FUSLA</name>
<gene>
    <name evidence="2" type="ORF">FLAG1_11422</name>
</gene>
<reference evidence="2 3" key="1">
    <citation type="submission" date="2015-04" db="EMBL/GenBank/DDBJ databases">
        <title>The draft genome sequence of Fusarium langsethiae, a T-2/HT-2 mycotoxin producer.</title>
        <authorList>
            <person name="Lysoe E."/>
            <person name="Divon H.H."/>
            <person name="Terzi V."/>
            <person name="Orru L."/>
            <person name="Lamontanara A."/>
            <person name="Kolseth A.-K."/>
            <person name="Frandsen R.J."/>
            <person name="Nielsen K."/>
            <person name="Thrane U."/>
        </authorList>
    </citation>
    <scope>NUCLEOTIDE SEQUENCE [LARGE SCALE GENOMIC DNA]</scope>
    <source>
        <strain evidence="2 3">Fl201059</strain>
    </source>
</reference>
<dbReference type="Pfam" id="PF26639">
    <property type="entry name" value="Het-6_barrel"/>
    <property type="match status" value="1"/>
</dbReference>
<dbReference type="Pfam" id="PF06985">
    <property type="entry name" value="HET"/>
    <property type="match status" value="1"/>
</dbReference>
<protein>
    <submittedName>
        <fullName evidence="2">Het protein</fullName>
    </submittedName>
</protein>
<dbReference type="AlphaFoldDB" id="A0A0M9EM43"/>
<evidence type="ECO:0000259" key="1">
    <source>
        <dbReference type="Pfam" id="PF06985"/>
    </source>
</evidence>
<organism evidence="2 3">
    <name type="scientific">Fusarium langsethiae</name>
    <dbReference type="NCBI Taxonomy" id="179993"/>
    <lineage>
        <taxon>Eukaryota</taxon>
        <taxon>Fungi</taxon>
        <taxon>Dikarya</taxon>
        <taxon>Ascomycota</taxon>
        <taxon>Pezizomycotina</taxon>
        <taxon>Sordariomycetes</taxon>
        <taxon>Hypocreomycetidae</taxon>
        <taxon>Hypocreales</taxon>
        <taxon>Nectriaceae</taxon>
        <taxon>Fusarium</taxon>
    </lineage>
</organism>